<evidence type="ECO:0000313" key="2">
    <source>
        <dbReference type="WBParaSite" id="nRc.2.0.1.t13013-RA"/>
    </source>
</evidence>
<evidence type="ECO:0000313" key="1">
    <source>
        <dbReference type="Proteomes" id="UP000887565"/>
    </source>
</evidence>
<name>A0A915IGI8_ROMCU</name>
<proteinExistence type="predicted"/>
<reference evidence="2" key="1">
    <citation type="submission" date="2022-11" db="UniProtKB">
        <authorList>
            <consortium name="WormBaseParasite"/>
        </authorList>
    </citation>
    <scope>IDENTIFICATION</scope>
</reference>
<keyword evidence="1" id="KW-1185">Reference proteome</keyword>
<dbReference type="WBParaSite" id="nRc.2.0.1.t13013-RA">
    <property type="protein sequence ID" value="nRc.2.0.1.t13013-RA"/>
    <property type="gene ID" value="nRc.2.0.1.g13013"/>
</dbReference>
<dbReference type="AlphaFoldDB" id="A0A915IGI8"/>
<sequence>MALCYEEIRNSAKETEEVITALTQKVQELRGYLKLLLPAATITAVLEATTARIGTTRAPGPLRNPPKTPPGWVARGALAIT</sequence>
<dbReference type="Proteomes" id="UP000887565">
    <property type="component" value="Unplaced"/>
</dbReference>
<organism evidence="1 2">
    <name type="scientific">Romanomermis culicivorax</name>
    <name type="common">Nematode worm</name>
    <dbReference type="NCBI Taxonomy" id="13658"/>
    <lineage>
        <taxon>Eukaryota</taxon>
        <taxon>Metazoa</taxon>
        <taxon>Ecdysozoa</taxon>
        <taxon>Nematoda</taxon>
        <taxon>Enoplea</taxon>
        <taxon>Dorylaimia</taxon>
        <taxon>Mermithida</taxon>
        <taxon>Mermithoidea</taxon>
        <taxon>Mermithidae</taxon>
        <taxon>Romanomermis</taxon>
    </lineage>
</organism>
<protein>
    <submittedName>
        <fullName evidence="2">Uncharacterized protein</fullName>
    </submittedName>
</protein>
<accession>A0A915IGI8</accession>